<proteinExistence type="inferred from homology"/>
<dbReference type="AlphaFoldDB" id="A0A4Y3UIT7"/>
<dbReference type="Gene3D" id="3.30.70.1020">
    <property type="entry name" value="Trehalose-6-phosphate phosphatase related protein, domain 2"/>
    <property type="match status" value="1"/>
</dbReference>
<gene>
    <name evidence="4" type="ORF">FHX68_0810</name>
</gene>
<keyword evidence="3" id="KW-0479">Metal-binding</keyword>
<name>A0A4Y3UIT7_9MICO</name>
<dbReference type="GO" id="GO:0004805">
    <property type="term" value="F:trehalose-phosphatase activity"/>
    <property type="evidence" value="ECO:0007669"/>
    <property type="project" value="UniProtKB-EC"/>
</dbReference>
<dbReference type="SUPFAM" id="SSF56784">
    <property type="entry name" value="HAD-like"/>
    <property type="match status" value="1"/>
</dbReference>
<dbReference type="PANTHER" id="PTHR43768">
    <property type="entry name" value="TREHALOSE 6-PHOSPHATE PHOSPHATASE"/>
    <property type="match status" value="1"/>
</dbReference>
<comment type="cofactor">
    <cofactor evidence="3">
        <name>Mg(2+)</name>
        <dbReference type="ChEBI" id="CHEBI:18420"/>
    </cofactor>
</comment>
<dbReference type="InterPro" id="IPR036412">
    <property type="entry name" value="HAD-like_sf"/>
</dbReference>
<dbReference type="Proteomes" id="UP000319804">
    <property type="component" value="Unassembled WGS sequence"/>
</dbReference>
<comment type="function">
    <text evidence="2 3">Removes the phosphate from trehalose 6-phosphate to produce free trehalose.</text>
</comment>
<dbReference type="Pfam" id="PF02358">
    <property type="entry name" value="Trehalose_PPase"/>
    <property type="match status" value="1"/>
</dbReference>
<dbReference type="InterPro" id="IPR044651">
    <property type="entry name" value="OTSB-like"/>
</dbReference>
<keyword evidence="3" id="KW-0460">Magnesium</keyword>
<reference evidence="4 5" key="1">
    <citation type="submission" date="2019-06" db="EMBL/GenBank/DDBJ databases">
        <title>Sequencing the genomes of 1000 actinobacteria strains.</title>
        <authorList>
            <person name="Klenk H.-P."/>
        </authorList>
    </citation>
    <scope>NUCLEOTIDE SEQUENCE [LARGE SCALE GENOMIC DNA]</scope>
    <source>
        <strain evidence="4 5">DSM 20427</strain>
    </source>
</reference>
<dbReference type="PANTHER" id="PTHR43768:SF3">
    <property type="entry name" value="TREHALOSE 6-PHOSPHATE PHOSPHATASE"/>
    <property type="match status" value="1"/>
</dbReference>
<evidence type="ECO:0000256" key="1">
    <source>
        <dbReference type="ARBA" id="ARBA00022801"/>
    </source>
</evidence>
<accession>A0A4Y3UIT7</accession>
<dbReference type="Gene3D" id="3.40.50.1000">
    <property type="entry name" value="HAD superfamily/HAD-like"/>
    <property type="match status" value="1"/>
</dbReference>
<dbReference type="NCBIfam" id="TIGR00685">
    <property type="entry name" value="T6PP"/>
    <property type="match status" value="1"/>
</dbReference>
<organism evidence="4 5">
    <name type="scientific">Microbacterium lacticum</name>
    <dbReference type="NCBI Taxonomy" id="33885"/>
    <lineage>
        <taxon>Bacteria</taxon>
        <taxon>Bacillati</taxon>
        <taxon>Actinomycetota</taxon>
        <taxon>Actinomycetes</taxon>
        <taxon>Micrococcales</taxon>
        <taxon>Microbacteriaceae</taxon>
        <taxon>Microbacterium</taxon>
    </lineage>
</organism>
<dbReference type="EMBL" id="VFPS01000001">
    <property type="protein sequence ID" value="TQN00695.1"/>
    <property type="molecule type" value="Genomic_DNA"/>
</dbReference>
<evidence type="ECO:0000256" key="3">
    <source>
        <dbReference type="RuleBase" id="RU361117"/>
    </source>
</evidence>
<comment type="caution">
    <text evidence="4">The sequence shown here is derived from an EMBL/GenBank/DDBJ whole genome shotgun (WGS) entry which is preliminary data.</text>
</comment>
<comment type="pathway">
    <text evidence="3">Glycan biosynthesis; trehalose biosynthesis.</text>
</comment>
<dbReference type="EC" id="3.1.3.12" evidence="3"/>
<keyword evidence="1 3" id="KW-0378">Hydrolase</keyword>
<dbReference type="InterPro" id="IPR023214">
    <property type="entry name" value="HAD_sf"/>
</dbReference>
<sequence>MTPADAAEPTAGPADLAASADPAAALHALATTPRLLVALDFDGTLSPLVDDPMSARMLPAARAAVDALVATPETTVAFVSGRSLPDLRIIAEHDDDARVLLVGSHGAEHWVPGEGVLPTAEDADAVALRDRLRAEAENLVAGIPGAWIEPKTFGFAVPTRTVAPAERAGVEASVDALVAAEAPHWRRRTGHHIVEYAFRDEGKDAGVAWLRDRTDATAVLFAGDDVTDEDALRSLVPGDVGVRVGAGETAAIVRVAGIPELADLLARLAQDRTATHDRTLAYERGAARE</sequence>
<dbReference type="GO" id="GO:0005992">
    <property type="term" value="P:trehalose biosynthetic process"/>
    <property type="evidence" value="ECO:0007669"/>
    <property type="project" value="UniProtKB-UniPathway"/>
</dbReference>
<dbReference type="InterPro" id="IPR003337">
    <property type="entry name" value="Trehalose_PPase"/>
</dbReference>
<comment type="catalytic activity">
    <reaction evidence="3">
        <text>alpha,alpha-trehalose 6-phosphate + H2O = alpha,alpha-trehalose + phosphate</text>
        <dbReference type="Rhea" id="RHEA:23420"/>
        <dbReference type="ChEBI" id="CHEBI:15377"/>
        <dbReference type="ChEBI" id="CHEBI:16551"/>
        <dbReference type="ChEBI" id="CHEBI:43474"/>
        <dbReference type="ChEBI" id="CHEBI:58429"/>
        <dbReference type="EC" id="3.1.3.12"/>
    </reaction>
</comment>
<dbReference type="RefSeq" id="WP_141379022.1">
    <property type="nucleotide sequence ID" value="NZ_BJNA01000003.1"/>
</dbReference>
<comment type="similarity">
    <text evidence="3">Belongs to the trehalose phosphatase family.</text>
</comment>
<protein>
    <recommendedName>
        <fullName evidence="3">Trehalose 6-phosphate phosphatase</fullName>
        <ecNumber evidence="3">3.1.3.12</ecNumber>
    </recommendedName>
</protein>
<keyword evidence="5" id="KW-1185">Reference proteome</keyword>
<dbReference type="GO" id="GO:0046872">
    <property type="term" value="F:metal ion binding"/>
    <property type="evidence" value="ECO:0007669"/>
    <property type="project" value="UniProtKB-KW"/>
</dbReference>
<dbReference type="OrthoDB" id="9816160at2"/>
<evidence type="ECO:0000313" key="5">
    <source>
        <dbReference type="Proteomes" id="UP000319804"/>
    </source>
</evidence>
<dbReference type="UniPathway" id="UPA00299"/>
<evidence type="ECO:0000313" key="4">
    <source>
        <dbReference type="EMBL" id="TQN00695.1"/>
    </source>
</evidence>
<evidence type="ECO:0000256" key="2">
    <source>
        <dbReference type="ARBA" id="ARBA00024179"/>
    </source>
</evidence>